<dbReference type="STRING" id="1137799.GZ78_13530"/>
<feature type="domain" description="Glycosyltransferase 2-like" evidence="1">
    <location>
        <begin position="4"/>
        <end position="136"/>
    </location>
</feature>
<dbReference type="Pfam" id="PF00535">
    <property type="entry name" value="Glycos_transf_2"/>
    <property type="match status" value="1"/>
</dbReference>
<dbReference type="Gene3D" id="3.90.550.10">
    <property type="entry name" value="Spore Coat Polysaccharide Biosynthesis Protein SpsA, Chain A"/>
    <property type="match status" value="1"/>
</dbReference>
<reference evidence="2 3" key="1">
    <citation type="submission" date="2014-06" db="EMBL/GenBank/DDBJ databases">
        <title>Whole Genome Sequences of Three Symbiotic Endozoicomonas Bacteria.</title>
        <authorList>
            <person name="Neave M.J."/>
            <person name="Apprill A."/>
            <person name="Voolstra C.R."/>
        </authorList>
    </citation>
    <scope>NUCLEOTIDE SEQUENCE [LARGE SCALE GENOMIC DNA]</scope>
    <source>
        <strain evidence="2 3">DSM 25634</strain>
    </source>
</reference>
<dbReference type="SUPFAM" id="SSF53448">
    <property type="entry name" value="Nucleotide-diphospho-sugar transferases"/>
    <property type="match status" value="1"/>
</dbReference>
<evidence type="ECO:0000259" key="1">
    <source>
        <dbReference type="Pfam" id="PF00535"/>
    </source>
</evidence>
<proteinExistence type="predicted"/>
<evidence type="ECO:0000313" key="3">
    <source>
        <dbReference type="Proteomes" id="UP000028073"/>
    </source>
</evidence>
<dbReference type="RefSeq" id="WP_051786110.1">
    <property type="nucleotide sequence ID" value="NZ_JOKH01000002.1"/>
</dbReference>
<evidence type="ECO:0000313" key="2">
    <source>
        <dbReference type="EMBL" id="KEQ18499.1"/>
    </source>
</evidence>
<comment type="caution">
    <text evidence="2">The sequence shown here is derived from an EMBL/GenBank/DDBJ whole genome shotgun (WGS) entry which is preliminary data.</text>
</comment>
<organism evidence="2 3">
    <name type="scientific">Endozoicomonas numazuensis</name>
    <dbReference type="NCBI Taxonomy" id="1137799"/>
    <lineage>
        <taxon>Bacteria</taxon>
        <taxon>Pseudomonadati</taxon>
        <taxon>Pseudomonadota</taxon>
        <taxon>Gammaproteobacteria</taxon>
        <taxon>Oceanospirillales</taxon>
        <taxon>Endozoicomonadaceae</taxon>
        <taxon>Endozoicomonas</taxon>
    </lineage>
</organism>
<dbReference type="InterPro" id="IPR029044">
    <property type="entry name" value="Nucleotide-diphossugar_trans"/>
</dbReference>
<keyword evidence="3" id="KW-1185">Reference proteome</keyword>
<dbReference type="AlphaFoldDB" id="A0A081NJ76"/>
<protein>
    <recommendedName>
        <fullName evidence="1">Glycosyltransferase 2-like domain-containing protein</fullName>
    </recommendedName>
</protein>
<dbReference type="EMBL" id="JOKH01000002">
    <property type="protein sequence ID" value="KEQ18499.1"/>
    <property type="molecule type" value="Genomic_DNA"/>
</dbReference>
<gene>
    <name evidence="2" type="ORF">GZ78_13530</name>
</gene>
<name>A0A081NJ76_9GAMM</name>
<dbReference type="OrthoDB" id="6116224at2"/>
<dbReference type="InterPro" id="IPR001173">
    <property type="entry name" value="Glyco_trans_2-like"/>
</dbReference>
<dbReference type="Proteomes" id="UP000028073">
    <property type="component" value="Unassembled WGS sequence"/>
</dbReference>
<accession>A0A081NJ76</accession>
<dbReference type="eggNOG" id="COG0463">
    <property type="taxonomic scope" value="Bacteria"/>
</dbReference>
<sequence>MDVCVAICTFQRPAIRQTLESLARQQVPEGMTLSVRVADNDLEPVMKSRILAIAAETGLNLTYVHAPYRNISVARNACLENQNSDYLIFIDDDEEVSEGWLIAMLDRAGKSGAQVVFGPVMAVYPEGCPEWMRQCDLHTTKPEYDEGEIKTGYTGNTLLDMQSDIVKGERFNLSLGQTGGEDTEFFARLYKKGAKLVYDDDAIAYEKVPAHRATLSWLIKRRYCAGQSHGQLLVADRKTMGAVELVKAGIKVLVCFFSALMLSIYPVKRNYWLLRSCLHLGVASKLIGRDDLKQY</sequence>